<protein>
    <recommendedName>
        <fullName evidence="4">Essential protein Yae1 N-terminal domain-containing protein</fullName>
    </recommendedName>
</protein>
<dbReference type="EMBL" id="QFFZ01000008">
    <property type="protein sequence ID" value="TEB12233.1"/>
    <property type="molecule type" value="Genomic_DNA"/>
</dbReference>
<name>A0A4Y7RTM9_9FIRM</name>
<proteinExistence type="predicted"/>
<dbReference type="OrthoDB" id="19020at2"/>
<gene>
    <name evidence="2" type="ORF">Pmgp_01124</name>
</gene>
<accession>A0A4Y7RTM9</accession>
<dbReference type="AlphaFoldDB" id="A0A4Y7RTM9"/>
<comment type="caution">
    <text evidence="2">The sequence shown here is derived from an EMBL/GenBank/DDBJ whole genome shotgun (WGS) entry which is preliminary data.</text>
</comment>
<reference evidence="2 3" key="1">
    <citation type="journal article" date="2018" name="Environ. Microbiol.">
        <title>Novel energy conservation strategies and behaviour of Pelotomaculum schinkii driving syntrophic propionate catabolism.</title>
        <authorList>
            <person name="Hidalgo-Ahumada C.A.P."/>
            <person name="Nobu M.K."/>
            <person name="Narihiro T."/>
            <person name="Tamaki H."/>
            <person name="Liu W.T."/>
            <person name="Kamagata Y."/>
            <person name="Stams A.J.M."/>
            <person name="Imachi H."/>
            <person name="Sousa D.Z."/>
        </authorList>
    </citation>
    <scope>NUCLEOTIDE SEQUENCE [LARGE SCALE GENOMIC DNA]</scope>
    <source>
        <strain evidence="2 3">MGP</strain>
    </source>
</reference>
<feature type="region of interest" description="Disordered" evidence="1">
    <location>
        <begin position="1"/>
        <end position="36"/>
    </location>
</feature>
<dbReference type="RefSeq" id="WP_134212997.1">
    <property type="nucleotide sequence ID" value="NZ_QFFZ01000008.1"/>
</dbReference>
<evidence type="ECO:0008006" key="4">
    <source>
        <dbReference type="Google" id="ProtNLM"/>
    </source>
</evidence>
<evidence type="ECO:0000313" key="2">
    <source>
        <dbReference type="EMBL" id="TEB12233.1"/>
    </source>
</evidence>
<organism evidence="2 3">
    <name type="scientific">Pelotomaculum propionicicum</name>
    <dbReference type="NCBI Taxonomy" id="258475"/>
    <lineage>
        <taxon>Bacteria</taxon>
        <taxon>Bacillati</taxon>
        <taxon>Bacillota</taxon>
        <taxon>Clostridia</taxon>
        <taxon>Eubacteriales</taxon>
        <taxon>Desulfotomaculaceae</taxon>
        <taxon>Pelotomaculum</taxon>
    </lineage>
</organism>
<feature type="compositionally biased region" description="Basic and acidic residues" evidence="1">
    <location>
        <begin position="24"/>
        <end position="36"/>
    </location>
</feature>
<evidence type="ECO:0000256" key="1">
    <source>
        <dbReference type="SAM" id="MobiDB-lite"/>
    </source>
</evidence>
<sequence length="137" mass="14614">MGKNISGDLELGAAYGPQDEQETLADRKKAEEEAYRSGRNTGYHQGYCLGFESGYEKGYSEGSTLGYNNGFLAALGLGEDSPAPGKTLEIYVIQALQKLIVQGQARLLLSGCAAQEAKILLKLVQIDAAVAKKGLKI</sequence>
<dbReference type="Proteomes" id="UP000297597">
    <property type="component" value="Unassembled WGS sequence"/>
</dbReference>
<keyword evidence="3" id="KW-1185">Reference proteome</keyword>
<evidence type="ECO:0000313" key="3">
    <source>
        <dbReference type="Proteomes" id="UP000297597"/>
    </source>
</evidence>